<dbReference type="NCBIfam" id="TIGR01486">
    <property type="entry name" value="HAD-SF-IIB-MPGP"/>
    <property type="match status" value="1"/>
</dbReference>
<dbReference type="PANTHER" id="PTHR10000">
    <property type="entry name" value="PHOSPHOSERINE PHOSPHATASE"/>
    <property type="match status" value="1"/>
</dbReference>
<sequence length="279" mass="31571">MLEQDVHPVIFTDLDGTLLDHDTYSAAEVAPLLHQLQCANIEVIPTTSKTQAELLVLCEQLSLSSPFIVENGAAVYLPVARFKQPPQGTLHIGDYWVKNFSQTCEHWLLILDEIEHEFTGLFTSFHTMSCEYLAQLTGLSQLEAQRAKQRQFGMPVEWLGDRDQKRQFIQRLEAKGATVLEGGRFVHISGEHDKGKAMHWLMEQYKNQHEANAKPLISIALGDSHNDIAMLEKADIAVRIASPHHERPQLTCSHNVIDSTEYGPQGWNSSIRFLLKKHL</sequence>
<dbReference type="GO" id="GO:0050531">
    <property type="term" value="F:mannosyl-3-phosphoglycerate phosphatase activity"/>
    <property type="evidence" value="ECO:0007669"/>
    <property type="project" value="InterPro"/>
</dbReference>
<evidence type="ECO:0000256" key="3">
    <source>
        <dbReference type="ARBA" id="ARBA00022842"/>
    </source>
</evidence>
<dbReference type="GO" id="GO:0005829">
    <property type="term" value="C:cytosol"/>
    <property type="evidence" value="ECO:0007669"/>
    <property type="project" value="TreeGrafter"/>
</dbReference>
<dbReference type="PANTHER" id="PTHR10000:SF8">
    <property type="entry name" value="HAD SUPERFAMILY HYDROLASE-LIKE, TYPE 3"/>
    <property type="match status" value="1"/>
</dbReference>
<evidence type="ECO:0000256" key="1">
    <source>
        <dbReference type="ARBA" id="ARBA00022723"/>
    </source>
</evidence>
<dbReference type="InterPro" id="IPR023214">
    <property type="entry name" value="HAD_sf"/>
</dbReference>
<dbReference type="InterPro" id="IPR006379">
    <property type="entry name" value="HAD-SF_hydro_IIB"/>
</dbReference>
<dbReference type="Gene3D" id="3.30.980.20">
    <property type="entry name" value="Putative mannosyl-3-phosphoglycerate phosphatase, domain 2"/>
    <property type="match status" value="1"/>
</dbReference>
<proteinExistence type="predicted"/>
<name>A0A5Q0TIZ1_9VIBR</name>
<dbReference type="GO" id="GO:0000287">
    <property type="term" value="F:magnesium ion binding"/>
    <property type="evidence" value="ECO:0007669"/>
    <property type="project" value="UniProtKB-ARBA"/>
</dbReference>
<dbReference type="Proteomes" id="UP000348942">
    <property type="component" value="Chromosome 2"/>
</dbReference>
<reference evidence="4 5" key="1">
    <citation type="submission" date="2019-10" db="EMBL/GenBank/DDBJ databases">
        <title>Vibrio sp. nov., isolated from Coralline algae surface.</title>
        <authorList>
            <person name="Geng Y."/>
            <person name="Zhang X."/>
        </authorList>
    </citation>
    <scope>NUCLEOTIDE SEQUENCE [LARGE SCALE GENOMIC DNA]</scope>
    <source>
        <strain evidence="4 5">SM1977</strain>
    </source>
</reference>
<evidence type="ECO:0000313" key="4">
    <source>
        <dbReference type="EMBL" id="QGA66924.1"/>
    </source>
</evidence>
<dbReference type="EMBL" id="CP045700">
    <property type="protein sequence ID" value="QGA66924.1"/>
    <property type="molecule type" value="Genomic_DNA"/>
</dbReference>
<dbReference type="SFLD" id="SFLDG01142">
    <property type="entry name" value="C2.B.2:_Mannosyl-3-phosphoglyc"/>
    <property type="match status" value="1"/>
</dbReference>
<evidence type="ECO:0000313" key="5">
    <source>
        <dbReference type="Proteomes" id="UP000348942"/>
    </source>
</evidence>
<dbReference type="GO" id="GO:0051479">
    <property type="term" value="P:mannosylglycerate biosynthetic process"/>
    <property type="evidence" value="ECO:0007669"/>
    <property type="project" value="InterPro"/>
</dbReference>
<keyword evidence="5" id="KW-1185">Reference proteome</keyword>
<dbReference type="SFLD" id="SFLDG01140">
    <property type="entry name" value="C2.B:_Phosphomannomutase_and_P"/>
    <property type="match status" value="1"/>
</dbReference>
<dbReference type="Pfam" id="PF08282">
    <property type="entry name" value="Hydrolase_3"/>
    <property type="match status" value="2"/>
</dbReference>
<keyword evidence="3" id="KW-0460">Magnesium</keyword>
<dbReference type="SUPFAM" id="SSF56784">
    <property type="entry name" value="HAD-like"/>
    <property type="match status" value="1"/>
</dbReference>
<evidence type="ECO:0000256" key="2">
    <source>
        <dbReference type="ARBA" id="ARBA00022801"/>
    </source>
</evidence>
<dbReference type="InterPro" id="IPR006381">
    <property type="entry name" value="HAD-SF-IIB-MPGP"/>
</dbReference>
<dbReference type="InterPro" id="IPR036412">
    <property type="entry name" value="HAD-like_sf"/>
</dbReference>
<organism evidence="4 5">
    <name type="scientific">Vibrio algicola</name>
    <dbReference type="NCBI Taxonomy" id="2662262"/>
    <lineage>
        <taxon>Bacteria</taxon>
        <taxon>Pseudomonadati</taxon>
        <taxon>Pseudomonadota</taxon>
        <taxon>Gammaproteobacteria</taxon>
        <taxon>Vibrionales</taxon>
        <taxon>Vibrionaceae</taxon>
        <taxon>Vibrio</taxon>
    </lineage>
</organism>
<dbReference type="NCBIfam" id="TIGR01484">
    <property type="entry name" value="HAD-SF-IIB"/>
    <property type="match status" value="1"/>
</dbReference>
<protein>
    <submittedName>
        <fullName evidence="4">HAD-IIB family hydrolase</fullName>
    </submittedName>
</protein>
<keyword evidence="1" id="KW-0479">Metal-binding</keyword>
<keyword evidence="2 4" id="KW-0378">Hydrolase</keyword>
<dbReference type="AlphaFoldDB" id="A0A5Q0TIZ1"/>
<accession>A0A5Q0TIZ1</accession>
<gene>
    <name evidence="4" type="ORF">GFB47_13725</name>
</gene>
<dbReference type="Gene3D" id="3.40.50.1000">
    <property type="entry name" value="HAD superfamily/HAD-like"/>
    <property type="match status" value="1"/>
</dbReference>
<dbReference type="SFLD" id="SFLDS00003">
    <property type="entry name" value="Haloacid_Dehalogenase"/>
    <property type="match status" value="1"/>
</dbReference>